<evidence type="ECO:0000256" key="1">
    <source>
        <dbReference type="SAM" id="MobiDB-lite"/>
    </source>
</evidence>
<protein>
    <submittedName>
        <fullName evidence="2">Uncharacterized protein</fullName>
    </submittedName>
</protein>
<proteinExistence type="predicted"/>
<organism evidence="2 3">
    <name type="scientific">Rhizobium loti</name>
    <name type="common">Mesorhizobium loti</name>
    <dbReference type="NCBI Taxonomy" id="381"/>
    <lineage>
        <taxon>Bacteria</taxon>
        <taxon>Pseudomonadati</taxon>
        <taxon>Pseudomonadota</taxon>
        <taxon>Alphaproteobacteria</taxon>
        <taxon>Hyphomicrobiales</taxon>
        <taxon>Phyllobacteriaceae</taxon>
        <taxon>Mesorhizobium</taxon>
    </lineage>
</organism>
<dbReference type="AlphaFoldDB" id="A0AA91F577"/>
<name>A0AA91F577_RHILI</name>
<dbReference type="EMBL" id="LYTK01000012">
    <property type="protein sequence ID" value="OBQ66269.1"/>
    <property type="molecule type" value="Genomic_DNA"/>
</dbReference>
<dbReference type="Proteomes" id="UP000093737">
    <property type="component" value="Unassembled WGS sequence"/>
</dbReference>
<comment type="caution">
    <text evidence="2">The sequence shown here is derived from an EMBL/GenBank/DDBJ whole genome shotgun (WGS) entry which is preliminary data.</text>
</comment>
<accession>A0AA91F577</accession>
<reference evidence="2 3" key="1">
    <citation type="submission" date="2016-05" db="EMBL/GenBank/DDBJ databases">
        <authorList>
            <person name="Ramsay J.P."/>
        </authorList>
    </citation>
    <scope>NUCLEOTIDE SEQUENCE [LARGE SCALE GENOMIC DNA]</scope>
    <source>
        <strain evidence="2 3">NZP2042</strain>
    </source>
</reference>
<feature type="region of interest" description="Disordered" evidence="1">
    <location>
        <begin position="50"/>
        <end position="76"/>
    </location>
</feature>
<evidence type="ECO:0000313" key="3">
    <source>
        <dbReference type="Proteomes" id="UP000093737"/>
    </source>
</evidence>
<sequence length="135" mass="15478">MEDFECRRLVTATNAQLFAEAHLISLFLPIWNSDTGICWGISMHGDDVDTRSNTRPPWDVLHPGRSWTMDQKRKDSKPKAQIIGEIEQHFISHPVFKDRDHIIELFLEAFAQDPLIAAEPVQDDDAEPKQNDTPD</sequence>
<dbReference type="Pfam" id="PF09517">
    <property type="entry name" value="RE_Eco29kI"/>
    <property type="match status" value="1"/>
</dbReference>
<gene>
    <name evidence="2" type="ORF">A8145_13820</name>
</gene>
<evidence type="ECO:0000313" key="2">
    <source>
        <dbReference type="EMBL" id="OBQ66269.1"/>
    </source>
</evidence>
<dbReference type="InterPro" id="IPR018575">
    <property type="entry name" value="Restrct_endonuc_II_Eco29kI"/>
</dbReference>